<dbReference type="AlphaFoldDB" id="A0AAD3CJ75"/>
<gene>
    <name evidence="1" type="ORF">CTEN210_03572</name>
</gene>
<keyword evidence="2" id="KW-1185">Reference proteome</keyword>
<protein>
    <recommendedName>
        <fullName evidence="3">Leucine-rich repeat domain-containing protein</fullName>
    </recommendedName>
</protein>
<accession>A0AAD3CJ75</accession>
<comment type="caution">
    <text evidence="1">The sequence shown here is derived from an EMBL/GenBank/DDBJ whole genome shotgun (WGS) entry which is preliminary data.</text>
</comment>
<name>A0AAD3CJ75_9STRA</name>
<organism evidence="1 2">
    <name type="scientific">Chaetoceros tenuissimus</name>
    <dbReference type="NCBI Taxonomy" id="426638"/>
    <lineage>
        <taxon>Eukaryota</taxon>
        <taxon>Sar</taxon>
        <taxon>Stramenopiles</taxon>
        <taxon>Ochrophyta</taxon>
        <taxon>Bacillariophyta</taxon>
        <taxon>Coscinodiscophyceae</taxon>
        <taxon>Chaetocerotophycidae</taxon>
        <taxon>Chaetocerotales</taxon>
        <taxon>Chaetocerotaceae</taxon>
        <taxon>Chaetoceros</taxon>
    </lineage>
</organism>
<dbReference type="Proteomes" id="UP001054902">
    <property type="component" value="Unassembled WGS sequence"/>
</dbReference>
<dbReference type="Gene3D" id="3.80.10.10">
    <property type="entry name" value="Ribonuclease Inhibitor"/>
    <property type="match status" value="1"/>
</dbReference>
<evidence type="ECO:0008006" key="3">
    <source>
        <dbReference type="Google" id="ProtNLM"/>
    </source>
</evidence>
<dbReference type="EMBL" id="BLLK01000022">
    <property type="protein sequence ID" value="GFH47097.1"/>
    <property type="molecule type" value="Genomic_DNA"/>
</dbReference>
<proteinExistence type="predicted"/>
<evidence type="ECO:0000313" key="2">
    <source>
        <dbReference type="Proteomes" id="UP001054902"/>
    </source>
</evidence>
<dbReference type="Pfam" id="PF13306">
    <property type="entry name" value="LRR_5"/>
    <property type="match status" value="1"/>
</dbReference>
<dbReference type="PANTHER" id="PTHR45661:SF3">
    <property type="entry name" value="IG-LIKE DOMAIN-CONTAINING PROTEIN"/>
    <property type="match status" value="1"/>
</dbReference>
<dbReference type="PANTHER" id="PTHR45661">
    <property type="entry name" value="SURFACE ANTIGEN"/>
    <property type="match status" value="1"/>
</dbReference>
<reference evidence="1 2" key="1">
    <citation type="journal article" date="2021" name="Sci. Rep.">
        <title>The genome of the diatom Chaetoceros tenuissimus carries an ancient integrated fragment of an extant virus.</title>
        <authorList>
            <person name="Hongo Y."/>
            <person name="Kimura K."/>
            <person name="Takaki Y."/>
            <person name="Yoshida Y."/>
            <person name="Baba S."/>
            <person name="Kobayashi G."/>
            <person name="Nagasaki K."/>
            <person name="Hano T."/>
            <person name="Tomaru Y."/>
        </authorList>
    </citation>
    <scope>NUCLEOTIDE SEQUENCE [LARGE SCALE GENOMIC DNA]</scope>
    <source>
        <strain evidence="1 2">NIES-3715</strain>
    </source>
</reference>
<dbReference type="InterPro" id="IPR053139">
    <property type="entry name" value="Surface_bspA-like"/>
</dbReference>
<sequence length="275" mass="31559">MKLQRKLTNKELAEIVALGPGVRNYRGEKTLFYNGDMLWDEDIGPLVYDQEERESWKVIIVLPGVEVIPETTFYDCKNVQIVIMSDTVTRIEKWAFGECYKLGYVKLSTNLECIGDWAFNTCLSLTSIFIPLSCREIGEVAFQYCESLIILTVPQTTMLGDNVIGGTKLIKASPFEEDELQLDYFENYENNEQVNTWIKDLNEGEEYSLHRACSSFNPLTDIIYEIVKIQGLKSLKKENEIGITPLQYLEENPFASIDQRILGNRYILELMGETV</sequence>
<dbReference type="InterPro" id="IPR026906">
    <property type="entry name" value="LRR_5"/>
</dbReference>
<dbReference type="InterPro" id="IPR032675">
    <property type="entry name" value="LRR_dom_sf"/>
</dbReference>
<evidence type="ECO:0000313" key="1">
    <source>
        <dbReference type="EMBL" id="GFH47097.1"/>
    </source>
</evidence>
<dbReference type="SUPFAM" id="SSF52058">
    <property type="entry name" value="L domain-like"/>
    <property type="match status" value="1"/>
</dbReference>